<feature type="compositionally biased region" description="Polar residues" evidence="1">
    <location>
        <begin position="83"/>
        <end position="98"/>
    </location>
</feature>
<dbReference type="Proteomes" id="UP001163046">
    <property type="component" value="Unassembled WGS sequence"/>
</dbReference>
<sequence length="447" mass="46974">MSQFGLLGYRQLDRLKNLIYMHVCHVEPISYFNFLDTSLSGPRDAYSTKAICCVKTTASNSPANLREASNDDAATNNNGGNVDENTSASTGNSQQNPSAVLQAVQSANAIAGQVRAAFENQDTGSPTFNLSDNLVSTNRGRGARGRGGRGGSRGRGQGRGHGQGQSNIYSFVVILLDHGQTSIPRGSVRLDLERNGRIKPFTISRGAPPVTTYRELVQLFPELGRNRGFEIVRGVGTNNLAPFATQPASCSARDLNTIRGQGCLYLRLLNSATTQQQTTQPSAQATFEEPEMGMTSDEELAVASLPGLADPAVVGANAGGAVNAANSGGAGANDANNDTTVHDGNDEIRQPTGQPRIPATEHATDQLSAIPATGHATDQLSAIPATGHATDQLSAIPATGHATDQLSAIPATGTSSSEPQTKQERKRKRGQGSQAKKSKNSKKSKKK</sequence>
<protein>
    <submittedName>
        <fullName evidence="2">Uncharacterized protein</fullName>
    </submittedName>
</protein>
<accession>A0A9X0A7H8</accession>
<feature type="compositionally biased region" description="Basic and acidic residues" evidence="1">
    <location>
        <begin position="340"/>
        <end position="349"/>
    </location>
</feature>
<evidence type="ECO:0000313" key="3">
    <source>
        <dbReference type="Proteomes" id="UP001163046"/>
    </source>
</evidence>
<name>A0A9X0A7H8_9CNID</name>
<feature type="compositionally biased region" description="Low complexity" evidence="1">
    <location>
        <begin position="273"/>
        <end position="286"/>
    </location>
</feature>
<feature type="region of interest" description="Disordered" evidence="1">
    <location>
        <begin position="62"/>
        <end position="98"/>
    </location>
</feature>
<dbReference type="OrthoDB" id="10675197at2759"/>
<dbReference type="AlphaFoldDB" id="A0A9X0A7H8"/>
<gene>
    <name evidence="2" type="ORF">OS493_000683</name>
</gene>
<reference evidence="2" key="1">
    <citation type="submission" date="2023-01" db="EMBL/GenBank/DDBJ databases">
        <title>Genome assembly of the deep-sea coral Lophelia pertusa.</title>
        <authorList>
            <person name="Herrera S."/>
            <person name="Cordes E."/>
        </authorList>
    </citation>
    <scope>NUCLEOTIDE SEQUENCE</scope>
    <source>
        <strain evidence="2">USNM1676648</strain>
        <tissue evidence="2">Polyp</tissue>
    </source>
</reference>
<evidence type="ECO:0000313" key="2">
    <source>
        <dbReference type="EMBL" id="KAJ7394848.1"/>
    </source>
</evidence>
<feature type="compositionally biased region" description="Basic residues" evidence="1">
    <location>
        <begin position="424"/>
        <end position="447"/>
    </location>
</feature>
<keyword evidence="3" id="KW-1185">Reference proteome</keyword>
<comment type="caution">
    <text evidence="2">The sequence shown here is derived from an EMBL/GenBank/DDBJ whole genome shotgun (WGS) entry which is preliminary data.</text>
</comment>
<feature type="region of interest" description="Disordered" evidence="1">
    <location>
        <begin position="121"/>
        <end position="164"/>
    </location>
</feature>
<feature type="region of interest" description="Disordered" evidence="1">
    <location>
        <begin position="327"/>
        <end position="363"/>
    </location>
</feature>
<feature type="region of interest" description="Disordered" evidence="1">
    <location>
        <begin position="396"/>
        <end position="447"/>
    </location>
</feature>
<feature type="region of interest" description="Disordered" evidence="1">
    <location>
        <begin position="273"/>
        <end position="296"/>
    </location>
</feature>
<evidence type="ECO:0000256" key="1">
    <source>
        <dbReference type="SAM" id="MobiDB-lite"/>
    </source>
</evidence>
<feature type="compositionally biased region" description="Low complexity" evidence="1">
    <location>
        <begin position="71"/>
        <end position="81"/>
    </location>
</feature>
<feature type="compositionally biased region" description="Polar residues" evidence="1">
    <location>
        <begin position="121"/>
        <end position="138"/>
    </location>
</feature>
<feature type="compositionally biased region" description="Polar residues" evidence="1">
    <location>
        <begin position="402"/>
        <end position="420"/>
    </location>
</feature>
<proteinExistence type="predicted"/>
<dbReference type="EMBL" id="MU825396">
    <property type="protein sequence ID" value="KAJ7394848.1"/>
    <property type="molecule type" value="Genomic_DNA"/>
</dbReference>
<organism evidence="2 3">
    <name type="scientific">Desmophyllum pertusum</name>
    <dbReference type="NCBI Taxonomy" id="174260"/>
    <lineage>
        <taxon>Eukaryota</taxon>
        <taxon>Metazoa</taxon>
        <taxon>Cnidaria</taxon>
        <taxon>Anthozoa</taxon>
        <taxon>Hexacorallia</taxon>
        <taxon>Scleractinia</taxon>
        <taxon>Caryophylliina</taxon>
        <taxon>Caryophylliidae</taxon>
        <taxon>Desmophyllum</taxon>
    </lineage>
</organism>
<feature type="compositionally biased region" description="Gly residues" evidence="1">
    <location>
        <begin position="148"/>
        <end position="163"/>
    </location>
</feature>
<feature type="compositionally biased region" description="Low complexity" evidence="1">
    <location>
        <begin position="327"/>
        <end position="338"/>
    </location>
</feature>